<proteinExistence type="predicted"/>
<sequence length="170" mass="18793">MSSPFPSANDQQALAPSGPIYVPLVTVSYTNPMSDTFVHGGGIFAAGNDSGVTSGGPNYTSKMSNYNTFFAADSSVQSLMRTSDNIERTRRTMAESEEAAKNVLVDLELQRSQLHDMKGMVSETSSMTSQVRHMLQNIAKRSHRRKICLWMIIVALAITDVLVFYLFFVR</sequence>
<dbReference type="Proteomes" id="UP001163321">
    <property type="component" value="Chromosome 5"/>
</dbReference>
<evidence type="ECO:0000313" key="1">
    <source>
        <dbReference type="EMBL" id="KAI9911786.1"/>
    </source>
</evidence>
<gene>
    <name evidence="1" type="ORF">PsorP6_009015</name>
</gene>
<dbReference type="EMBL" id="CM047584">
    <property type="protein sequence ID" value="KAI9911786.1"/>
    <property type="molecule type" value="Genomic_DNA"/>
</dbReference>
<comment type="caution">
    <text evidence="1">The sequence shown here is derived from an EMBL/GenBank/DDBJ whole genome shotgun (WGS) entry which is preliminary data.</text>
</comment>
<organism evidence="1 2">
    <name type="scientific">Peronosclerospora sorghi</name>
    <dbReference type="NCBI Taxonomy" id="230839"/>
    <lineage>
        <taxon>Eukaryota</taxon>
        <taxon>Sar</taxon>
        <taxon>Stramenopiles</taxon>
        <taxon>Oomycota</taxon>
        <taxon>Peronosporomycetes</taxon>
        <taxon>Peronosporales</taxon>
        <taxon>Peronosporaceae</taxon>
        <taxon>Peronosclerospora</taxon>
    </lineage>
</organism>
<keyword evidence="2" id="KW-1185">Reference proteome</keyword>
<name>A0ACC0W0C5_9STRA</name>
<protein>
    <submittedName>
        <fullName evidence="1">Uncharacterized protein</fullName>
    </submittedName>
</protein>
<reference evidence="1 2" key="1">
    <citation type="journal article" date="2022" name="bioRxiv">
        <title>The genome of the oomycete Peronosclerospora sorghi, a cosmopolitan pathogen of maize and sorghum, is inflated with dispersed pseudogenes.</title>
        <authorList>
            <person name="Fletcher K."/>
            <person name="Martin F."/>
            <person name="Isakeit T."/>
            <person name="Cavanaugh K."/>
            <person name="Magill C."/>
            <person name="Michelmore R."/>
        </authorList>
    </citation>
    <scope>NUCLEOTIDE SEQUENCE [LARGE SCALE GENOMIC DNA]</scope>
    <source>
        <strain evidence="1">P6</strain>
    </source>
</reference>
<accession>A0ACC0W0C5</accession>
<evidence type="ECO:0000313" key="2">
    <source>
        <dbReference type="Proteomes" id="UP001163321"/>
    </source>
</evidence>